<sequence>MAASLYDDLDVLDGTPLTETKDNDQSSTAPLVGLRVAANWAAADSGTLPFETLPMHSDADTSLKFMQSHMAAKRAQGRRHAGDGPGGHWSSRPSVAPVVDLKQRNAANGEGTFRFNQRTGRLERINASSRLGVAGISSPAMSAVGLLFGEPNLPLGVADEYNPLVPNEYEELARIKRERRRAEESALAAGGYRPDDASGMCRRPEFSDEEDEDEVEGTAASGRRKRGPPIPCKGAAIAPPSALLEDTTIDPGTLPTSGESDESDVPGNKFGINAVAAKMMARMGYREGQGLGRESQGMSTALVVEKTSRRGGKIIHERDQQRQQQALAPHSLSSVPPPPSDVSAEETITNLPLPENRSCVILLRNMCGSGEVDDDLEPETAEECAKYGKVITCMIFELPDAAEEEAVRIFVEFESEEAATKAVLDLNGRFFAGRVVKAGFYDADKFRNLELAEQPISG</sequence>
<evidence type="ECO:0000256" key="7">
    <source>
        <dbReference type="ARBA" id="ARBA00074919"/>
    </source>
</evidence>
<evidence type="ECO:0000256" key="9">
    <source>
        <dbReference type="ARBA" id="ARBA00079492"/>
    </source>
</evidence>
<dbReference type="CDD" id="cd12647">
    <property type="entry name" value="RRM_UHM_SPF45"/>
    <property type="match status" value="1"/>
</dbReference>
<dbReference type="Pfam" id="PF01585">
    <property type="entry name" value="G-patch"/>
    <property type="match status" value="1"/>
</dbReference>
<dbReference type="SMART" id="SM00443">
    <property type="entry name" value="G_patch"/>
    <property type="match status" value="1"/>
</dbReference>
<feature type="domain" description="G-patch" evidence="13">
    <location>
        <begin position="272"/>
        <end position="312"/>
    </location>
</feature>
<keyword evidence="2" id="KW-0507">mRNA processing</keyword>
<evidence type="ECO:0000256" key="10">
    <source>
        <dbReference type="PROSITE-ProRule" id="PRU00176"/>
    </source>
</evidence>
<name>A0AAV2T3V6_CALDB</name>
<keyword evidence="3 10" id="KW-0694">RNA-binding</keyword>
<evidence type="ECO:0000256" key="1">
    <source>
        <dbReference type="ARBA" id="ARBA00004123"/>
    </source>
</evidence>
<evidence type="ECO:0000259" key="12">
    <source>
        <dbReference type="PROSITE" id="PS50102"/>
    </source>
</evidence>
<dbReference type="PROSITE" id="PS50102">
    <property type="entry name" value="RRM"/>
    <property type="match status" value="1"/>
</dbReference>
<dbReference type="PROSITE" id="PS50174">
    <property type="entry name" value="G_PATCH"/>
    <property type="match status" value="1"/>
</dbReference>
<evidence type="ECO:0000313" key="14">
    <source>
        <dbReference type="EMBL" id="CAL5130649.1"/>
    </source>
</evidence>
<dbReference type="SMART" id="SM00361">
    <property type="entry name" value="RRM_1"/>
    <property type="match status" value="1"/>
</dbReference>
<dbReference type="Proteomes" id="UP001497525">
    <property type="component" value="Unassembled WGS sequence"/>
</dbReference>
<comment type="caution">
    <text evidence="14">The sequence shown here is derived from an EMBL/GenBank/DDBJ whole genome shotgun (WGS) entry which is preliminary data.</text>
</comment>
<dbReference type="PANTHER" id="PTHR13288">
    <property type="entry name" value="SPLICING FACTOR 45 SPF45"/>
    <property type="match status" value="1"/>
</dbReference>
<dbReference type="SUPFAM" id="SSF54928">
    <property type="entry name" value="RNA-binding domain, RBD"/>
    <property type="match status" value="1"/>
</dbReference>
<evidence type="ECO:0000256" key="3">
    <source>
        <dbReference type="ARBA" id="ARBA00022884"/>
    </source>
</evidence>
<dbReference type="Pfam" id="PF00076">
    <property type="entry name" value="RRM_1"/>
    <property type="match status" value="1"/>
</dbReference>
<dbReference type="GO" id="GO:0045292">
    <property type="term" value="P:mRNA cis splicing, via spliceosome"/>
    <property type="evidence" value="ECO:0007669"/>
    <property type="project" value="UniProtKB-UniRule"/>
</dbReference>
<feature type="region of interest" description="Disordered" evidence="11">
    <location>
        <begin position="309"/>
        <end position="345"/>
    </location>
</feature>
<dbReference type="InterPro" id="IPR040052">
    <property type="entry name" value="RBM17"/>
</dbReference>
<proteinExistence type="predicted"/>
<dbReference type="InterPro" id="IPR003954">
    <property type="entry name" value="RRM_euk-type"/>
</dbReference>
<evidence type="ECO:0000256" key="5">
    <source>
        <dbReference type="ARBA" id="ARBA00023242"/>
    </source>
</evidence>
<evidence type="ECO:0000256" key="8">
    <source>
        <dbReference type="ARBA" id="ARBA00075691"/>
    </source>
</evidence>
<feature type="domain" description="RRM" evidence="12">
    <location>
        <begin position="359"/>
        <end position="443"/>
    </location>
</feature>
<comment type="subcellular location">
    <subcellularLocation>
        <location evidence="1">Nucleus</location>
    </subcellularLocation>
</comment>
<evidence type="ECO:0000313" key="15">
    <source>
        <dbReference type="Proteomes" id="UP001497525"/>
    </source>
</evidence>
<protein>
    <recommendedName>
        <fullName evidence="7">Splicing factor 45</fullName>
    </recommendedName>
    <alternativeName>
        <fullName evidence="9">45 kDa-splicing factor</fullName>
    </alternativeName>
    <alternativeName>
        <fullName evidence="8">RNA-binding motif protein 17</fullName>
    </alternativeName>
</protein>
<organism evidence="14 15">
    <name type="scientific">Calicophoron daubneyi</name>
    <name type="common">Rumen fluke</name>
    <name type="synonym">Paramphistomum daubneyi</name>
    <dbReference type="NCBI Taxonomy" id="300641"/>
    <lineage>
        <taxon>Eukaryota</taxon>
        <taxon>Metazoa</taxon>
        <taxon>Spiralia</taxon>
        <taxon>Lophotrochozoa</taxon>
        <taxon>Platyhelminthes</taxon>
        <taxon>Trematoda</taxon>
        <taxon>Digenea</taxon>
        <taxon>Plagiorchiida</taxon>
        <taxon>Pronocephalata</taxon>
        <taxon>Paramphistomoidea</taxon>
        <taxon>Paramphistomidae</taxon>
        <taxon>Calicophoron</taxon>
    </lineage>
</organism>
<dbReference type="InterPro" id="IPR012677">
    <property type="entry name" value="Nucleotide-bd_a/b_plait_sf"/>
</dbReference>
<keyword evidence="4" id="KW-0508">mRNA splicing</keyword>
<dbReference type="InterPro" id="IPR000467">
    <property type="entry name" value="G_patch_dom"/>
</dbReference>
<evidence type="ECO:0000256" key="2">
    <source>
        <dbReference type="ARBA" id="ARBA00022664"/>
    </source>
</evidence>
<gene>
    <name evidence="14" type="ORF">CDAUBV1_LOCUS2823</name>
</gene>
<dbReference type="InterPro" id="IPR034653">
    <property type="entry name" value="SPF45_RRM"/>
</dbReference>
<dbReference type="GO" id="GO:0000380">
    <property type="term" value="P:alternative mRNA splicing, via spliceosome"/>
    <property type="evidence" value="ECO:0007669"/>
    <property type="project" value="TreeGrafter"/>
</dbReference>
<dbReference type="AlphaFoldDB" id="A0AAV2T3V6"/>
<dbReference type="FunFam" id="3.30.70.330:FF:000079">
    <property type="entry name" value="Putative splicing factor 45"/>
    <property type="match status" value="1"/>
</dbReference>
<keyword evidence="5" id="KW-0539">Nucleus</keyword>
<evidence type="ECO:0000256" key="4">
    <source>
        <dbReference type="ARBA" id="ARBA00023187"/>
    </source>
</evidence>
<dbReference type="PANTHER" id="PTHR13288:SF8">
    <property type="entry name" value="SPLICING FACTOR 45"/>
    <property type="match status" value="1"/>
</dbReference>
<feature type="region of interest" description="Disordered" evidence="11">
    <location>
        <begin position="186"/>
        <end position="268"/>
    </location>
</feature>
<evidence type="ECO:0000256" key="11">
    <source>
        <dbReference type="SAM" id="MobiDB-lite"/>
    </source>
</evidence>
<dbReference type="InterPro" id="IPR000504">
    <property type="entry name" value="RRM_dom"/>
</dbReference>
<reference evidence="14" key="1">
    <citation type="submission" date="2024-06" db="EMBL/GenBank/DDBJ databases">
        <authorList>
            <person name="Liu X."/>
            <person name="Lenzi L."/>
            <person name="Haldenby T S."/>
            <person name="Uol C."/>
        </authorList>
    </citation>
    <scope>NUCLEOTIDE SEQUENCE</scope>
</reference>
<evidence type="ECO:0000259" key="13">
    <source>
        <dbReference type="PROSITE" id="PS50174"/>
    </source>
</evidence>
<dbReference type="GO" id="GO:0003723">
    <property type="term" value="F:RNA binding"/>
    <property type="evidence" value="ECO:0007669"/>
    <property type="project" value="UniProtKB-UniRule"/>
</dbReference>
<dbReference type="GO" id="GO:0005654">
    <property type="term" value="C:nucleoplasm"/>
    <property type="evidence" value="ECO:0007669"/>
    <property type="project" value="UniProtKB-UniRule"/>
</dbReference>
<accession>A0AAV2T3V6</accession>
<comment type="subunit">
    <text evidence="6">Binds SXL. Associates with the spliceosome. Interacts with SF3B1, SF1 and U2AF2.</text>
</comment>
<dbReference type="InterPro" id="IPR035979">
    <property type="entry name" value="RBD_domain_sf"/>
</dbReference>
<evidence type="ECO:0000256" key="6">
    <source>
        <dbReference type="ARBA" id="ARBA00065586"/>
    </source>
</evidence>
<dbReference type="Gene3D" id="3.30.70.330">
    <property type="match status" value="1"/>
</dbReference>
<dbReference type="GO" id="GO:0071011">
    <property type="term" value="C:precatalytic spliceosome"/>
    <property type="evidence" value="ECO:0007669"/>
    <property type="project" value="TreeGrafter"/>
</dbReference>
<feature type="compositionally biased region" description="Acidic residues" evidence="11">
    <location>
        <begin position="207"/>
        <end position="216"/>
    </location>
</feature>
<dbReference type="EMBL" id="CAXLJL010000069">
    <property type="protein sequence ID" value="CAL5130649.1"/>
    <property type="molecule type" value="Genomic_DNA"/>
</dbReference>